<dbReference type="PANTHER" id="PTHR24408:SF58">
    <property type="entry name" value="TRANSCRIPTION FACTOR (TFIIIA), PUTATIVE (AFU_ORTHOLOGUE AFUA_1G05150)-RELATED"/>
    <property type="match status" value="1"/>
</dbReference>
<keyword evidence="5" id="KW-0862">Zinc</keyword>
<dbReference type="Gene3D" id="3.30.160.60">
    <property type="entry name" value="Classic Zinc Finger"/>
    <property type="match status" value="2"/>
</dbReference>
<evidence type="ECO:0000256" key="2">
    <source>
        <dbReference type="ARBA" id="ARBA00022723"/>
    </source>
</evidence>
<keyword evidence="14" id="KW-1185">Reference proteome</keyword>
<keyword evidence="6" id="KW-0805">Transcription regulation</keyword>
<dbReference type="GO" id="GO:0005634">
    <property type="term" value="C:nucleus"/>
    <property type="evidence" value="ECO:0007669"/>
    <property type="project" value="UniProtKB-SubCell"/>
</dbReference>
<dbReference type="PROSITE" id="PS00028">
    <property type="entry name" value="ZINC_FINGER_C2H2_1"/>
    <property type="match status" value="4"/>
</dbReference>
<evidence type="ECO:0000256" key="6">
    <source>
        <dbReference type="ARBA" id="ARBA00023015"/>
    </source>
</evidence>
<dbReference type="AlphaFoldDB" id="A0A444U9N6"/>
<keyword evidence="7" id="KW-0238">DNA-binding</keyword>
<dbReference type="Proteomes" id="UP000289886">
    <property type="component" value="Unassembled WGS sequence"/>
</dbReference>
<evidence type="ECO:0000256" key="5">
    <source>
        <dbReference type="ARBA" id="ARBA00022833"/>
    </source>
</evidence>
<dbReference type="PROSITE" id="PS50157">
    <property type="entry name" value="ZINC_FINGER_C2H2_2"/>
    <property type="match status" value="2"/>
</dbReference>
<organism evidence="13 14">
    <name type="scientific">Acipenser ruthenus</name>
    <name type="common">Sterlet sturgeon</name>
    <dbReference type="NCBI Taxonomy" id="7906"/>
    <lineage>
        <taxon>Eukaryota</taxon>
        <taxon>Metazoa</taxon>
        <taxon>Chordata</taxon>
        <taxon>Craniata</taxon>
        <taxon>Vertebrata</taxon>
        <taxon>Euteleostomi</taxon>
        <taxon>Actinopterygii</taxon>
        <taxon>Chondrostei</taxon>
        <taxon>Acipenseriformes</taxon>
        <taxon>Acipenseridae</taxon>
        <taxon>Acipenser</taxon>
    </lineage>
</organism>
<evidence type="ECO:0000256" key="8">
    <source>
        <dbReference type="ARBA" id="ARBA00023163"/>
    </source>
</evidence>
<feature type="region of interest" description="Disordered" evidence="11">
    <location>
        <begin position="1"/>
        <end position="74"/>
    </location>
</feature>
<keyword evidence="4 10" id="KW-0863">Zinc-finger</keyword>
<evidence type="ECO:0000256" key="3">
    <source>
        <dbReference type="ARBA" id="ARBA00022737"/>
    </source>
</evidence>
<feature type="compositionally biased region" description="Low complexity" evidence="11">
    <location>
        <begin position="1"/>
        <end position="21"/>
    </location>
</feature>
<comment type="caution">
    <text evidence="13">The sequence shown here is derived from an EMBL/GenBank/DDBJ whole genome shotgun (WGS) entry which is preliminary data.</text>
</comment>
<evidence type="ECO:0000256" key="9">
    <source>
        <dbReference type="ARBA" id="ARBA00023242"/>
    </source>
</evidence>
<feature type="compositionally biased region" description="Low complexity" evidence="11">
    <location>
        <begin position="279"/>
        <end position="290"/>
    </location>
</feature>
<dbReference type="Pfam" id="PF00096">
    <property type="entry name" value="zf-C2H2"/>
    <property type="match status" value="1"/>
</dbReference>
<feature type="compositionally biased region" description="Basic and acidic residues" evidence="11">
    <location>
        <begin position="311"/>
        <end position="328"/>
    </location>
</feature>
<evidence type="ECO:0000313" key="14">
    <source>
        <dbReference type="Proteomes" id="UP000289886"/>
    </source>
</evidence>
<feature type="compositionally biased region" description="Acidic residues" evidence="11">
    <location>
        <begin position="297"/>
        <end position="310"/>
    </location>
</feature>
<dbReference type="GO" id="GO:0008270">
    <property type="term" value="F:zinc ion binding"/>
    <property type="evidence" value="ECO:0007669"/>
    <property type="project" value="UniProtKB-KW"/>
</dbReference>
<keyword evidence="2" id="KW-0479">Metal-binding</keyword>
<comment type="subcellular location">
    <subcellularLocation>
        <location evidence="1">Nucleus</location>
    </subcellularLocation>
</comment>
<evidence type="ECO:0000256" key="1">
    <source>
        <dbReference type="ARBA" id="ARBA00004123"/>
    </source>
</evidence>
<gene>
    <name evidence="13" type="ORF">EOD39_16483</name>
</gene>
<evidence type="ECO:0000259" key="12">
    <source>
        <dbReference type="PROSITE" id="PS50157"/>
    </source>
</evidence>
<feature type="domain" description="C2H2-type" evidence="12">
    <location>
        <begin position="174"/>
        <end position="201"/>
    </location>
</feature>
<reference evidence="13 14" key="1">
    <citation type="submission" date="2019-01" db="EMBL/GenBank/DDBJ databases">
        <title>Draft Genome and Complete Hox-Cluster Characterization of the Sterlet Sturgeon (Acipenser ruthenus).</title>
        <authorList>
            <person name="Wei Q."/>
        </authorList>
    </citation>
    <scope>NUCLEOTIDE SEQUENCE [LARGE SCALE GENOMIC DNA]</scope>
    <source>
        <strain evidence="13">WHYD16114868_AA</strain>
        <tissue evidence="13">Blood</tissue>
    </source>
</reference>
<dbReference type="GO" id="GO:0043565">
    <property type="term" value="F:sequence-specific DNA binding"/>
    <property type="evidence" value="ECO:0007669"/>
    <property type="project" value="TreeGrafter"/>
</dbReference>
<evidence type="ECO:0000256" key="11">
    <source>
        <dbReference type="SAM" id="MobiDB-lite"/>
    </source>
</evidence>
<sequence length="328" mass="36369">MLPAHGAAALAARRRSVAVAARHAEPGGSGSEPVRVGAGAGLGTPRQRPSEGMEEERDPLKGEGPRTQPDALKGEVPETEGAGLLCPSLLVPAVGVPPLPAAEPSSQQQCHQCMVMFGDARAKERHMRRHHPEEYLDFLLAVSRLSCHVCALPFDSSRELIDHQRTQHPQGRPFLCPVCGDSFVQSHALINHKRRHLGQSRYAPVLCAAEPVSSSHKCPHCNFLFSDLKTKNRHMNAKHPPGCREPPHRRPPPLLYSERPSEEGEVLTVRIKEEPEDFAASPEGSAGEEAPGSEREGSEEEEEEEEEEEREREREREKERELRETRKD</sequence>
<feature type="region of interest" description="Disordered" evidence="11">
    <location>
        <begin position="233"/>
        <end position="328"/>
    </location>
</feature>
<keyword evidence="9" id="KW-0539">Nucleus</keyword>
<evidence type="ECO:0000256" key="4">
    <source>
        <dbReference type="ARBA" id="ARBA00022771"/>
    </source>
</evidence>
<feature type="domain" description="C2H2-type" evidence="12">
    <location>
        <begin position="145"/>
        <end position="173"/>
    </location>
</feature>
<dbReference type="SUPFAM" id="SSF57667">
    <property type="entry name" value="beta-beta-alpha zinc fingers"/>
    <property type="match status" value="1"/>
</dbReference>
<dbReference type="InterPro" id="IPR013087">
    <property type="entry name" value="Znf_C2H2_type"/>
</dbReference>
<dbReference type="GO" id="GO:0000981">
    <property type="term" value="F:DNA-binding transcription factor activity, RNA polymerase II-specific"/>
    <property type="evidence" value="ECO:0007669"/>
    <property type="project" value="TreeGrafter"/>
</dbReference>
<evidence type="ECO:0000256" key="7">
    <source>
        <dbReference type="ARBA" id="ARBA00023125"/>
    </source>
</evidence>
<keyword evidence="8" id="KW-0804">Transcription</keyword>
<dbReference type="InterPro" id="IPR036236">
    <property type="entry name" value="Znf_C2H2_sf"/>
</dbReference>
<evidence type="ECO:0000313" key="13">
    <source>
        <dbReference type="EMBL" id="RXM31885.1"/>
    </source>
</evidence>
<protein>
    <submittedName>
        <fullName evidence="13">Zinc finger protein 576</fullName>
    </submittedName>
</protein>
<dbReference type="Pfam" id="PF13894">
    <property type="entry name" value="zf-C2H2_4"/>
    <property type="match status" value="1"/>
</dbReference>
<dbReference type="PANTHER" id="PTHR24408">
    <property type="entry name" value="ZINC FINGER PROTEIN"/>
    <property type="match status" value="1"/>
</dbReference>
<accession>A0A444U9N6</accession>
<dbReference type="EMBL" id="SCEB01214994">
    <property type="protein sequence ID" value="RXM31885.1"/>
    <property type="molecule type" value="Genomic_DNA"/>
</dbReference>
<dbReference type="SMART" id="SM00355">
    <property type="entry name" value="ZnF_C2H2"/>
    <property type="match status" value="4"/>
</dbReference>
<proteinExistence type="predicted"/>
<dbReference type="FunFam" id="3.30.160.60:FF:000322">
    <property type="entry name" value="GDNF-inducible zinc finger protein 1"/>
    <property type="match status" value="1"/>
</dbReference>
<evidence type="ECO:0000256" key="10">
    <source>
        <dbReference type="PROSITE-ProRule" id="PRU00042"/>
    </source>
</evidence>
<name>A0A444U9N6_ACIRT</name>
<keyword evidence="3" id="KW-0677">Repeat</keyword>